<dbReference type="GO" id="GO:0006644">
    <property type="term" value="P:phospholipid metabolic process"/>
    <property type="evidence" value="ECO:0007669"/>
    <property type="project" value="InterPro"/>
</dbReference>
<evidence type="ECO:0000256" key="3">
    <source>
        <dbReference type="SAM" id="SignalP"/>
    </source>
</evidence>
<dbReference type="PROSITE" id="PS00118">
    <property type="entry name" value="PA2_HIS"/>
    <property type="match status" value="1"/>
</dbReference>
<dbReference type="InterPro" id="IPR033113">
    <property type="entry name" value="PLA2_histidine"/>
</dbReference>
<name>A0AAE0S565_9BIVA</name>
<dbReference type="InterPro" id="IPR036444">
    <property type="entry name" value="PLipase_A2_dom_sf"/>
</dbReference>
<evidence type="ECO:0000259" key="4">
    <source>
        <dbReference type="Pfam" id="PF05826"/>
    </source>
</evidence>
<dbReference type="InterPro" id="IPR016090">
    <property type="entry name" value="PLA2-like_dom"/>
</dbReference>
<dbReference type="GO" id="GO:0005576">
    <property type="term" value="C:extracellular region"/>
    <property type="evidence" value="ECO:0007669"/>
    <property type="project" value="UniProtKB-SubCell"/>
</dbReference>
<evidence type="ECO:0000313" key="5">
    <source>
        <dbReference type="EMBL" id="KAK3585354.1"/>
    </source>
</evidence>
<dbReference type="Proteomes" id="UP001195483">
    <property type="component" value="Unassembled WGS sequence"/>
</dbReference>
<keyword evidence="2" id="KW-0964">Secreted</keyword>
<dbReference type="PANTHER" id="PTHR12253">
    <property type="entry name" value="RH14732P"/>
    <property type="match status" value="1"/>
</dbReference>
<comment type="subcellular location">
    <subcellularLocation>
        <location evidence="1">Secreted</location>
    </subcellularLocation>
</comment>
<feature type="chain" id="PRO_5042172546" description="Phospholipase A2-like central domain-containing protein" evidence="3">
    <location>
        <begin position="25"/>
        <end position="254"/>
    </location>
</feature>
<dbReference type="GO" id="GO:0050482">
    <property type="term" value="P:arachidonate secretion"/>
    <property type="evidence" value="ECO:0007669"/>
    <property type="project" value="InterPro"/>
</dbReference>
<organism evidence="5 6">
    <name type="scientific">Potamilus streckersoni</name>
    <dbReference type="NCBI Taxonomy" id="2493646"/>
    <lineage>
        <taxon>Eukaryota</taxon>
        <taxon>Metazoa</taxon>
        <taxon>Spiralia</taxon>
        <taxon>Lophotrochozoa</taxon>
        <taxon>Mollusca</taxon>
        <taxon>Bivalvia</taxon>
        <taxon>Autobranchia</taxon>
        <taxon>Heteroconchia</taxon>
        <taxon>Palaeoheterodonta</taxon>
        <taxon>Unionida</taxon>
        <taxon>Unionoidea</taxon>
        <taxon>Unionidae</taxon>
        <taxon>Ambleminae</taxon>
        <taxon>Lampsilini</taxon>
        <taxon>Potamilus</taxon>
    </lineage>
</organism>
<dbReference type="SUPFAM" id="SSF48619">
    <property type="entry name" value="Phospholipase A2, PLA2"/>
    <property type="match status" value="1"/>
</dbReference>
<reference evidence="5" key="1">
    <citation type="journal article" date="2021" name="Genome Biol. Evol.">
        <title>A High-Quality Reference Genome for a Parasitic Bivalve with Doubly Uniparental Inheritance (Bivalvia: Unionida).</title>
        <authorList>
            <person name="Smith C.H."/>
        </authorList>
    </citation>
    <scope>NUCLEOTIDE SEQUENCE</scope>
    <source>
        <strain evidence="5">CHS0354</strain>
    </source>
</reference>
<dbReference type="GO" id="GO:0004623">
    <property type="term" value="F:phospholipase A2 activity"/>
    <property type="evidence" value="ECO:0007669"/>
    <property type="project" value="InterPro"/>
</dbReference>
<comment type="caution">
    <text evidence="5">The sequence shown here is derived from an EMBL/GenBank/DDBJ whole genome shotgun (WGS) entry which is preliminary data.</text>
</comment>
<evidence type="ECO:0000313" key="6">
    <source>
        <dbReference type="Proteomes" id="UP001195483"/>
    </source>
</evidence>
<feature type="signal peptide" evidence="3">
    <location>
        <begin position="1"/>
        <end position="24"/>
    </location>
</feature>
<protein>
    <recommendedName>
        <fullName evidence="4">Phospholipase A2-like central domain-containing protein</fullName>
    </recommendedName>
</protein>
<dbReference type="EMBL" id="JAEAOA010000334">
    <property type="protein sequence ID" value="KAK3585354.1"/>
    <property type="molecule type" value="Genomic_DNA"/>
</dbReference>
<reference evidence="5" key="2">
    <citation type="journal article" date="2021" name="Genome Biol. Evol.">
        <title>Developing a high-quality reference genome for a parasitic bivalve with doubly uniparental inheritance (Bivalvia: Unionida).</title>
        <authorList>
            <person name="Smith C.H."/>
        </authorList>
    </citation>
    <scope>NUCLEOTIDE SEQUENCE</scope>
    <source>
        <strain evidence="5">CHS0354</strain>
        <tissue evidence="5">Mantle</tissue>
    </source>
</reference>
<proteinExistence type="predicted"/>
<dbReference type="Gene3D" id="1.20.90.10">
    <property type="entry name" value="Phospholipase A2 domain"/>
    <property type="match status" value="1"/>
</dbReference>
<accession>A0AAE0S565</accession>
<evidence type="ECO:0000256" key="1">
    <source>
        <dbReference type="ARBA" id="ARBA00004613"/>
    </source>
</evidence>
<reference evidence="5" key="3">
    <citation type="submission" date="2023-05" db="EMBL/GenBank/DDBJ databases">
        <authorList>
            <person name="Smith C.H."/>
        </authorList>
    </citation>
    <scope>NUCLEOTIDE SEQUENCE</scope>
    <source>
        <strain evidence="5">CHS0354</strain>
        <tissue evidence="5">Mantle</tissue>
    </source>
</reference>
<dbReference type="Pfam" id="PF05826">
    <property type="entry name" value="Phospholip_A2_2"/>
    <property type="match status" value="1"/>
</dbReference>
<gene>
    <name evidence="5" type="ORF">CHS0354_004625</name>
</gene>
<evidence type="ECO:0000256" key="2">
    <source>
        <dbReference type="ARBA" id="ARBA00022525"/>
    </source>
</evidence>
<feature type="domain" description="Phospholipase A2-like central" evidence="4">
    <location>
        <begin position="110"/>
        <end position="214"/>
    </location>
</feature>
<keyword evidence="6" id="KW-1185">Reference proteome</keyword>
<sequence length="254" mass="28658">MSIGSVTCLLIAVVYLQNAALSSAKSDKLYFSSGSQLLVITRDPSTDETVACIVLKKGSTEYNIKIKEVSTFLVDASKEFMTDLVRKCNEFNYYGLEGIKELARKRQILIYPGTKWCGVGDNAKDVNDLGEYSETDKCCRAHDKCDIYINAFQTKYDLFNLALYSVQSCDCNEQFRDCLVSAEEDATTAVNDKSTAKSVGNIFFNVVEPKCLQQVYPVVCIEKGFWGRCTEYKDDTTKSKVWAFRDNYLRYPSP</sequence>
<keyword evidence="3" id="KW-0732">Signal</keyword>
<dbReference type="AlphaFoldDB" id="A0AAE0S565"/>